<proteinExistence type="predicted"/>
<reference evidence="2 3" key="1">
    <citation type="submission" date="2020-02" db="EMBL/GenBank/DDBJ databases">
        <authorList>
            <person name="Ma Q."/>
            <person name="Huang Y."/>
            <person name="Song X."/>
            <person name="Pei D."/>
        </authorList>
    </citation>
    <scope>NUCLEOTIDE SEQUENCE [LARGE SCALE GENOMIC DNA]</scope>
    <source>
        <strain evidence="2">Sxm20200214</strain>
        <tissue evidence="2">Leaf</tissue>
    </source>
</reference>
<feature type="region of interest" description="Disordered" evidence="1">
    <location>
        <begin position="83"/>
        <end position="110"/>
    </location>
</feature>
<keyword evidence="3" id="KW-1185">Reference proteome</keyword>
<dbReference type="OrthoDB" id="1134453at2759"/>
<evidence type="ECO:0000313" key="2">
    <source>
        <dbReference type="EMBL" id="KAG2269054.1"/>
    </source>
</evidence>
<dbReference type="EMBL" id="JAAMPC010000013">
    <property type="protein sequence ID" value="KAG2269054.1"/>
    <property type="molecule type" value="Genomic_DNA"/>
</dbReference>
<accession>A0A8X7U8C3</accession>
<dbReference type="AlphaFoldDB" id="A0A8X7U8C3"/>
<evidence type="ECO:0000256" key="1">
    <source>
        <dbReference type="SAM" id="MobiDB-lite"/>
    </source>
</evidence>
<gene>
    <name evidence="2" type="ORF">Bca52824_063609</name>
</gene>
<evidence type="ECO:0000313" key="3">
    <source>
        <dbReference type="Proteomes" id="UP000886595"/>
    </source>
</evidence>
<sequence>MLFPMSPKKKRRNALRGSSKMARLQAASTPPASVHLLKKKSQIAGAECSVAEIVTEVAIESVLPCISEVEVTIQERIFSDVTGSSVPSSVSHSILTDSTPTTGEEVGVDCSTPKHSTLVLKGAPSGE</sequence>
<comment type="caution">
    <text evidence="2">The sequence shown here is derived from an EMBL/GenBank/DDBJ whole genome shotgun (WGS) entry which is preliminary data.</text>
</comment>
<protein>
    <submittedName>
        <fullName evidence="2">Uncharacterized protein</fullName>
    </submittedName>
</protein>
<feature type="region of interest" description="Disordered" evidence="1">
    <location>
        <begin position="1"/>
        <end position="29"/>
    </location>
</feature>
<feature type="compositionally biased region" description="Low complexity" evidence="1">
    <location>
        <begin position="83"/>
        <end position="93"/>
    </location>
</feature>
<name>A0A8X7U8C3_BRACI</name>
<organism evidence="2 3">
    <name type="scientific">Brassica carinata</name>
    <name type="common">Ethiopian mustard</name>
    <name type="synonym">Abyssinian cabbage</name>
    <dbReference type="NCBI Taxonomy" id="52824"/>
    <lineage>
        <taxon>Eukaryota</taxon>
        <taxon>Viridiplantae</taxon>
        <taxon>Streptophyta</taxon>
        <taxon>Embryophyta</taxon>
        <taxon>Tracheophyta</taxon>
        <taxon>Spermatophyta</taxon>
        <taxon>Magnoliopsida</taxon>
        <taxon>eudicotyledons</taxon>
        <taxon>Gunneridae</taxon>
        <taxon>Pentapetalae</taxon>
        <taxon>rosids</taxon>
        <taxon>malvids</taxon>
        <taxon>Brassicales</taxon>
        <taxon>Brassicaceae</taxon>
        <taxon>Brassiceae</taxon>
        <taxon>Brassica</taxon>
    </lineage>
</organism>
<dbReference type="Proteomes" id="UP000886595">
    <property type="component" value="Unassembled WGS sequence"/>
</dbReference>